<reference evidence="3 4" key="1">
    <citation type="submission" date="2020-08" db="EMBL/GenBank/DDBJ databases">
        <title>Genomic Encyclopedia of Type Strains, Phase IV (KMG-V): Genome sequencing to study the core and pangenomes of soil and plant-associated prokaryotes.</title>
        <authorList>
            <person name="Whitman W."/>
        </authorList>
    </citation>
    <scope>NUCLEOTIDE SEQUENCE [LARGE SCALE GENOMIC DNA]</scope>
    <source>
        <strain evidence="3 4">SEMIA 4084</strain>
    </source>
</reference>
<name>A0A7W8UAE0_9HYPH</name>
<sequence length="104" mass="10568">MSAYAASKHGVQGLTRVAAMENAAQGIRVNAIAPGWTETPMVAANSQQNPGFAALAQNAIPAKRGGKPEEIAAAAIWLASDAASYVTGHMLTVDGGMTIGGFEL</sequence>
<organism evidence="3 4">
    <name type="scientific">Rhizobium giardinii</name>
    <dbReference type="NCBI Taxonomy" id="56731"/>
    <lineage>
        <taxon>Bacteria</taxon>
        <taxon>Pseudomonadati</taxon>
        <taxon>Pseudomonadota</taxon>
        <taxon>Alphaproteobacteria</taxon>
        <taxon>Hyphomicrobiales</taxon>
        <taxon>Rhizobiaceae</taxon>
        <taxon>Rhizobium/Agrobacterium group</taxon>
        <taxon>Rhizobium</taxon>
    </lineage>
</organism>
<dbReference type="Pfam" id="PF13561">
    <property type="entry name" value="adh_short_C2"/>
    <property type="match status" value="1"/>
</dbReference>
<dbReference type="AlphaFoldDB" id="A0A7W8UAE0"/>
<dbReference type="PANTHER" id="PTHR24321">
    <property type="entry name" value="DEHYDROGENASES, SHORT CHAIN"/>
    <property type="match status" value="1"/>
</dbReference>
<evidence type="ECO:0000313" key="4">
    <source>
        <dbReference type="Proteomes" id="UP000585507"/>
    </source>
</evidence>
<evidence type="ECO:0000256" key="2">
    <source>
        <dbReference type="ARBA" id="ARBA00023002"/>
    </source>
</evidence>
<dbReference type="GO" id="GO:0016491">
    <property type="term" value="F:oxidoreductase activity"/>
    <property type="evidence" value="ECO:0007669"/>
    <property type="project" value="UniProtKB-KW"/>
</dbReference>
<comment type="caution">
    <text evidence="3">The sequence shown here is derived from an EMBL/GenBank/DDBJ whole genome shotgun (WGS) entry which is preliminary data.</text>
</comment>
<keyword evidence="2" id="KW-0560">Oxidoreductase</keyword>
<dbReference type="SUPFAM" id="SSF51735">
    <property type="entry name" value="NAD(P)-binding Rossmann-fold domains"/>
    <property type="match status" value="1"/>
</dbReference>
<keyword evidence="4" id="KW-1185">Reference proteome</keyword>
<dbReference type="Gene3D" id="3.40.50.720">
    <property type="entry name" value="NAD(P)-binding Rossmann-like Domain"/>
    <property type="match status" value="1"/>
</dbReference>
<dbReference type="EMBL" id="JACHBK010000005">
    <property type="protein sequence ID" value="MBB5535786.1"/>
    <property type="molecule type" value="Genomic_DNA"/>
</dbReference>
<protein>
    <submittedName>
        <fullName evidence="3">NAD(P)-dependent dehydrogenase (Short-subunit alcohol dehydrogenase family)</fullName>
    </submittedName>
</protein>
<dbReference type="InterPro" id="IPR036291">
    <property type="entry name" value="NAD(P)-bd_dom_sf"/>
</dbReference>
<gene>
    <name evidence="3" type="ORF">GGD55_002490</name>
</gene>
<comment type="similarity">
    <text evidence="1">Belongs to the short-chain dehydrogenases/reductases (SDR) family.</text>
</comment>
<accession>A0A7W8UAE0</accession>
<dbReference type="InterPro" id="IPR002347">
    <property type="entry name" value="SDR_fam"/>
</dbReference>
<dbReference type="PANTHER" id="PTHR24321:SF8">
    <property type="entry name" value="ESTRADIOL 17-BETA-DEHYDROGENASE 8-RELATED"/>
    <property type="match status" value="1"/>
</dbReference>
<dbReference type="Proteomes" id="UP000585507">
    <property type="component" value="Unassembled WGS sequence"/>
</dbReference>
<evidence type="ECO:0000313" key="3">
    <source>
        <dbReference type="EMBL" id="MBB5535786.1"/>
    </source>
</evidence>
<evidence type="ECO:0000256" key="1">
    <source>
        <dbReference type="ARBA" id="ARBA00006484"/>
    </source>
</evidence>
<dbReference type="PRINTS" id="PR00081">
    <property type="entry name" value="GDHRDH"/>
</dbReference>
<proteinExistence type="inferred from homology"/>